<reference evidence="2 3" key="1">
    <citation type="journal article" date="2019" name="Genome Biol. Evol.">
        <title>Insights into the evolution of the New World diploid cottons (Gossypium, subgenus Houzingenia) based on genome sequencing.</title>
        <authorList>
            <person name="Grover C.E."/>
            <person name="Arick M.A. 2nd"/>
            <person name="Thrash A."/>
            <person name="Conover J.L."/>
            <person name="Sanders W.S."/>
            <person name="Peterson D.G."/>
            <person name="Frelichowski J.E."/>
            <person name="Scheffler J.A."/>
            <person name="Scheffler B.E."/>
            <person name="Wendel J.F."/>
        </authorList>
    </citation>
    <scope>NUCLEOTIDE SEQUENCE [LARGE SCALE GENOMIC DNA]</scope>
    <source>
        <strain evidence="2">185</strain>
        <tissue evidence="2">Leaf</tissue>
    </source>
</reference>
<evidence type="ECO:0000256" key="1">
    <source>
        <dbReference type="SAM" id="MobiDB-lite"/>
    </source>
</evidence>
<protein>
    <submittedName>
        <fullName evidence="2">Uncharacterized protein</fullName>
    </submittedName>
</protein>
<evidence type="ECO:0000313" key="2">
    <source>
        <dbReference type="EMBL" id="MBA0689011.1"/>
    </source>
</evidence>
<accession>A0A7J8XNW0</accession>
<gene>
    <name evidence="2" type="ORF">Goari_006762</name>
</gene>
<organism evidence="2 3">
    <name type="scientific">Gossypium aridum</name>
    <name type="common">American cotton</name>
    <name type="synonym">Erioxylum aridum</name>
    <dbReference type="NCBI Taxonomy" id="34290"/>
    <lineage>
        <taxon>Eukaryota</taxon>
        <taxon>Viridiplantae</taxon>
        <taxon>Streptophyta</taxon>
        <taxon>Embryophyta</taxon>
        <taxon>Tracheophyta</taxon>
        <taxon>Spermatophyta</taxon>
        <taxon>Magnoliopsida</taxon>
        <taxon>eudicotyledons</taxon>
        <taxon>Gunneridae</taxon>
        <taxon>Pentapetalae</taxon>
        <taxon>rosids</taxon>
        <taxon>malvids</taxon>
        <taxon>Malvales</taxon>
        <taxon>Malvaceae</taxon>
        <taxon>Malvoideae</taxon>
        <taxon>Gossypium</taxon>
    </lineage>
</organism>
<sequence length="146" mass="16296">MKATDPGTSWQRERETINNNNTASMMYPNSFSQTCCLSSSSSSSSLSLSLLPPFSITSCPTLLPIWQSGPIFFTAHALALAGRQTLSSNLFFKYIDKAWLLAINKAITLGVDEDEVYWRRKKGGEELEWPHNSTHLLSQLAQCFSE</sequence>
<keyword evidence="3" id="KW-1185">Reference proteome</keyword>
<comment type="caution">
    <text evidence="2">The sequence shown here is derived from an EMBL/GenBank/DDBJ whole genome shotgun (WGS) entry which is preliminary data.</text>
</comment>
<dbReference type="AlphaFoldDB" id="A0A7J8XNW0"/>
<name>A0A7J8XNW0_GOSAI</name>
<feature type="compositionally biased region" description="Polar residues" evidence="1">
    <location>
        <begin position="1"/>
        <end position="10"/>
    </location>
</feature>
<dbReference type="EMBL" id="JABFAA010000008">
    <property type="protein sequence ID" value="MBA0689011.1"/>
    <property type="molecule type" value="Genomic_DNA"/>
</dbReference>
<proteinExistence type="predicted"/>
<dbReference type="Proteomes" id="UP000593577">
    <property type="component" value="Unassembled WGS sequence"/>
</dbReference>
<evidence type="ECO:0000313" key="3">
    <source>
        <dbReference type="Proteomes" id="UP000593577"/>
    </source>
</evidence>
<feature type="region of interest" description="Disordered" evidence="1">
    <location>
        <begin position="1"/>
        <end position="22"/>
    </location>
</feature>